<evidence type="ECO:0000313" key="8">
    <source>
        <dbReference type="Proteomes" id="UP001597010"/>
    </source>
</evidence>
<feature type="transmembrane region" description="Helical" evidence="5">
    <location>
        <begin position="268"/>
        <end position="290"/>
    </location>
</feature>
<gene>
    <name evidence="7" type="ORF">ACFQZX_02995</name>
</gene>
<evidence type="ECO:0000256" key="5">
    <source>
        <dbReference type="SAM" id="Phobius"/>
    </source>
</evidence>
<reference evidence="8" key="1">
    <citation type="journal article" date="2019" name="Int. J. Syst. Evol. Microbiol.">
        <title>The Global Catalogue of Microorganisms (GCM) 10K type strain sequencing project: providing services to taxonomists for standard genome sequencing and annotation.</title>
        <authorList>
            <consortium name="The Broad Institute Genomics Platform"/>
            <consortium name="The Broad Institute Genome Sequencing Center for Infectious Disease"/>
            <person name="Wu L."/>
            <person name="Ma J."/>
        </authorList>
    </citation>
    <scope>NUCLEOTIDE SEQUENCE [LARGE SCALE GENOMIC DNA]</scope>
    <source>
        <strain evidence="8">CCUG 61484</strain>
    </source>
</reference>
<keyword evidence="3 5" id="KW-1133">Transmembrane helix</keyword>
<dbReference type="Pfam" id="PF00916">
    <property type="entry name" value="Sulfate_transp"/>
    <property type="match status" value="1"/>
</dbReference>
<feature type="transmembrane region" description="Helical" evidence="5">
    <location>
        <begin position="130"/>
        <end position="148"/>
    </location>
</feature>
<dbReference type="RefSeq" id="WP_377111173.1">
    <property type="nucleotide sequence ID" value="NZ_JBHTHZ010000001.1"/>
</dbReference>
<proteinExistence type="predicted"/>
<keyword evidence="2 5" id="KW-0812">Transmembrane</keyword>
<comment type="caution">
    <text evidence="7">The sequence shown here is derived from an EMBL/GenBank/DDBJ whole genome shotgun (WGS) entry which is preliminary data.</text>
</comment>
<feature type="domain" description="SLC26A/SulP transporter" evidence="6">
    <location>
        <begin position="24"/>
        <end position="398"/>
    </location>
</feature>
<organism evidence="7 8">
    <name type="scientific">Mucilaginibacter litoreus</name>
    <dbReference type="NCBI Taxonomy" id="1048221"/>
    <lineage>
        <taxon>Bacteria</taxon>
        <taxon>Pseudomonadati</taxon>
        <taxon>Bacteroidota</taxon>
        <taxon>Sphingobacteriia</taxon>
        <taxon>Sphingobacteriales</taxon>
        <taxon>Sphingobacteriaceae</taxon>
        <taxon>Mucilaginibacter</taxon>
    </lineage>
</organism>
<dbReference type="InterPro" id="IPR011547">
    <property type="entry name" value="SLC26A/SulP_dom"/>
</dbReference>
<keyword evidence="8" id="KW-1185">Reference proteome</keyword>
<feature type="transmembrane region" description="Helical" evidence="5">
    <location>
        <begin position="311"/>
        <end position="333"/>
    </location>
</feature>
<keyword evidence="4 5" id="KW-0472">Membrane</keyword>
<feature type="transmembrane region" description="Helical" evidence="5">
    <location>
        <begin position="183"/>
        <end position="202"/>
    </location>
</feature>
<evidence type="ECO:0000256" key="1">
    <source>
        <dbReference type="ARBA" id="ARBA00004141"/>
    </source>
</evidence>
<evidence type="ECO:0000259" key="6">
    <source>
        <dbReference type="Pfam" id="PF00916"/>
    </source>
</evidence>
<dbReference type="InterPro" id="IPR001902">
    <property type="entry name" value="SLC26A/SulP_fam"/>
</dbReference>
<protein>
    <submittedName>
        <fullName evidence="7">SulP family inorganic anion transporter</fullName>
    </submittedName>
</protein>
<evidence type="ECO:0000313" key="7">
    <source>
        <dbReference type="EMBL" id="MFD0792566.1"/>
    </source>
</evidence>
<evidence type="ECO:0000256" key="4">
    <source>
        <dbReference type="ARBA" id="ARBA00023136"/>
    </source>
</evidence>
<feature type="transmembrane region" description="Helical" evidence="5">
    <location>
        <begin position="214"/>
        <end position="235"/>
    </location>
</feature>
<dbReference type="EMBL" id="JBHTHZ010000001">
    <property type="protein sequence ID" value="MFD0792566.1"/>
    <property type="molecule type" value="Genomic_DNA"/>
</dbReference>
<feature type="transmembrane region" description="Helical" evidence="5">
    <location>
        <begin position="345"/>
        <end position="363"/>
    </location>
</feature>
<dbReference type="Proteomes" id="UP001597010">
    <property type="component" value="Unassembled WGS sequence"/>
</dbReference>
<comment type="subcellular location">
    <subcellularLocation>
        <location evidence="1">Membrane</location>
        <topology evidence="1">Multi-pass membrane protein</topology>
    </subcellularLocation>
</comment>
<evidence type="ECO:0000256" key="2">
    <source>
        <dbReference type="ARBA" id="ARBA00022692"/>
    </source>
</evidence>
<feature type="transmembrane region" description="Helical" evidence="5">
    <location>
        <begin position="370"/>
        <end position="387"/>
    </location>
</feature>
<dbReference type="PANTHER" id="PTHR11814">
    <property type="entry name" value="SULFATE TRANSPORTER"/>
    <property type="match status" value="1"/>
</dbReference>
<feature type="transmembrane region" description="Helical" evidence="5">
    <location>
        <begin position="399"/>
        <end position="430"/>
    </location>
</feature>
<sequence>MQIKQGGVTAGDLNIKKYFLGKNLKKDLPSGLVVFLVALPLCLGIALASGAPLFSGLLAGIVGGIVVGMLSGSQLSVAGPAAGLTVIVLNSITKLGSFEAFLLCIVIAGAMQIVLGLIKAGTIANYFPSSVIEGMLAAIGIILIMKQFPHAVGYDKDYEGDEGFTQMDSENTFSGILHALSKINYGAVIIAFVSLAIMIYWPKFKKLALVPAPLLVVVAGTILASVFAGTGFALLDKQYVQIPVVNNSGEFFALFKSPDFGGIGNKQVWITAATIAIVASLETLLSLEAVDKIDPIKRVSPTNRELVAQGAGNLVSGLLGGLPMTAVIVRSSANVGAGARTKMSAIFHGFLLIICVLAIPTLLNKIPLSCLAAILLTVGYKLARISLFKHMWHKGLNQFIPFVVTIIAVVMTDLLIGVGIGMLVGVFYILRTNMRNPYFYTIGRNGDKDTIKIKLAEEVSFLNKAAIQVTLTSLPKNSDVVIDGSNSRYIDPDVLEIINNYKHNAFTKGIVVQLKDIKDRYDVPPLKDLVYKPQ</sequence>
<feature type="transmembrane region" description="Helical" evidence="5">
    <location>
        <begin position="53"/>
        <end position="70"/>
    </location>
</feature>
<evidence type="ECO:0000256" key="3">
    <source>
        <dbReference type="ARBA" id="ARBA00022989"/>
    </source>
</evidence>
<feature type="transmembrane region" description="Helical" evidence="5">
    <location>
        <begin position="98"/>
        <end position="118"/>
    </location>
</feature>
<accession>A0ABW3ANG2</accession>
<feature type="transmembrane region" description="Helical" evidence="5">
    <location>
        <begin position="28"/>
        <end position="47"/>
    </location>
</feature>
<name>A0ABW3ANG2_9SPHI</name>